<dbReference type="Proteomes" id="UP001236723">
    <property type="component" value="Unassembled WGS sequence"/>
</dbReference>
<proteinExistence type="predicted"/>
<accession>A0ABU0DS10</accession>
<name>A0ABU0DS10_9BACI</name>
<comment type="caution">
    <text evidence="1">The sequence shown here is derived from an EMBL/GenBank/DDBJ whole genome shotgun (WGS) entry which is preliminary data.</text>
</comment>
<gene>
    <name evidence="1" type="ORF">J2R98_001034</name>
</gene>
<protein>
    <submittedName>
        <fullName evidence="1">Uncharacterized protein</fullName>
    </submittedName>
</protein>
<sequence length="61" mass="7087">MYIYICNNILVYSGDRHDDQSDHHDGGVYRGVFCDGDDRVDDPSPYPLPPFFLLLYSIEFL</sequence>
<organism evidence="1 2">
    <name type="scientific">Alkalibacillus filiformis</name>
    <dbReference type="NCBI Taxonomy" id="200990"/>
    <lineage>
        <taxon>Bacteria</taxon>
        <taxon>Bacillati</taxon>
        <taxon>Bacillota</taxon>
        <taxon>Bacilli</taxon>
        <taxon>Bacillales</taxon>
        <taxon>Bacillaceae</taxon>
        <taxon>Alkalibacillus</taxon>
    </lineage>
</organism>
<evidence type="ECO:0000313" key="2">
    <source>
        <dbReference type="Proteomes" id="UP001236723"/>
    </source>
</evidence>
<keyword evidence="2" id="KW-1185">Reference proteome</keyword>
<dbReference type="EMBL" id="JAUSUP010000001">
    <property type="protein sequence ID" value="MDQ0351231.1"/>
    <property type="molecule type" value="Genomic_DNA"/>
</dbReference>
<reference evidence="1 2" key="1">
    <citation type="submission" date="2023-07" db="EMBL/GenBank/DDBJ databases">
        <title>Genomic Encyclopedia of Type Strains, Phase IV (KMG-IV): sequencing the most valuable type-strain genomes for metagenomic binning, comparative biology and taxonomic classification.</title>
        <authorList>
            <person name="Goeker M."/>
        </authorList>
    </citation>
    <scope>NUCLEOTIDE SEQUENCE [LARGE SCALE GENOMIC DNA]</scope>
    <source>
        <strain evidence="1 2">DSM 15448</strain>
    </source>
</reference>
<evidence type="ECO:0000313" key="1">
    <source>
        <dbReference type="EMBL" id="MDQ0351231.1"/>
    </source>
</evidence>